<protein>
    <submittedName>
        <fullName evidence="2">Uncharacterized protein</fullName>
    </submittedName>
</protein>
<keyword evidence="1" id="KW-0812">Transmembrane</keyword>
<accession>A0ABQ4V0N1</accession>
<sequence length="56" mass="6246">MRLILAYRAVAYVRFAMALLHISLALGWLGESLWHAARAQMDEAAALADRAHLPRS</sequence>
<evidence type="ECO:0000256" key="1">
    <source>
        <dbReference type="SAM" id="Phobius"/>
    </source>
</evidence>
<dbReference type="Proteomes" id="UP001055093">
    <property type="component" value="Unassembled WGS sequence"/>
</dbReference>
<organism evidence="2 3">
    <name type="scientific">Methylorubrum suomiense</name>
    <dbReference type="NCBI Taxonomy" id="144191"/>
    <lineage>
        <taxon>Bacteria</taxon>
        <taxon>Pseudomonadati</taxon>
        <taxon>Pseudomonadota</taxon>
        <taxon>Alphaproteobacteria</taxon>
        <taxon>Hyphomicrobiales</taxon>
        <taxon>Methylobacteriaceae</taxon>
        <taxon>Methylorubrum</taxon>
    </lineage>
</organism>
<proteinExistence type="predicted"/>
<gene>
    <name evidence="2" type="ORF">BGCPKDLD_3861</name>
</gene>
<name>A0ABQ4V0N1_9HYPH</name>
<feature type="transmembrane region" description="Helical" evidence="1">
    <location>
        <begin position="12"/>
        <end position="30"/>
    </location>
</feature>
<keyword evidence="1" id="KW-0472">Membrane</keyword>
<reference evidence="2" key="1">
    <citation type="journal article" date="2021" name="Front. Microbiol.">
        <title>Comprehensive Comparative Genomics and Phenotyping of Methylobacterium Species.</title>
        <authorList>
            <person name="Alessa O."/>
            <person name="Ogura Y."/>
            <person name="Fujitani Y."/>
            <person name="Takami H."/>
            <person name="Hayashi T."/>
            <person name="Sahin N."/>
            <person name="Tani A."/>
        </authorList>
    </citation>
    <scope>NUCLEOTIDE SEQUENCE</scope>
    <source>
        <strain evidence="2">DSM 14458</strain>
    </source>
</reference>
<evidence type="ECO:0000313" key="3">
    <source>
        <dbReference type="Proteomes" id="UP001055093"/>
    </source>
</evidence>
<keyword evidence="1" id="KW-1133">Transmembrane helix</keyword>
<dbReference type="EMBL" id="BPRE01000013">
    <property type="protein sequence ID" value="GJE77258.1"/>
    <property type="molecule type" value="Genomic_DNA"/>
</dbReference>
<comment type="caution">
    <text evidence="2">The sequence shown here is derived from an EMBL/GenBank/DDBJ whole genome shotgun (WGS) entry which is preliminary data.</text>
</comment>
<reference evidence="2" key="2">
    <citation type="submission" date="2021-08" db="EMBL/GenBank/DDBJ databases">
        <authorList>
            <person name="Tani A."/>
            <person name="Ola A."/>
            <person name="Ogura Y."/>
            <person name="Katsura K."/>
            <person name="Hayashi T."/>
        </authorList>
    </citation>
    <scope>NUCLEOTIDE SEQUENCE</scope>
    <source>
        <strain evidence="2">DSM 14458</strain>
    </source>
</reference>
<evidence type="ECO:0000313" key="2">
    <source>
        <dbReference type="EMBL" id="GJE77258.1"/>
    </source>
</evidence>
<keyword evidence="3" id="KW-1185">Reference proteome</keyword>